<evidence type="ECO:0000313" key="20">
    <source>
        <dbReference type="Proteomes" id="UP001519363"/>
    </source>
</evidence>
<keyword evidence="10" id="KW-0067">ATP-binding</keyword>
<evidence type="ECO:0000256" key="12">
    <source>
        <dbReference type="ARBA" id="ARBA00023125"/>
    </source>
</evidence>
<evidence type="ECO:0000256" key="4">
    <source>
        <dbReference type="ARBA" id="ARBA00022737"/>
    </source>
</evidence>
<evidence type="ECO:0000313" key="19">
    <source>
        <dbReference type="EMBL" id="MBP2471275.1"/>
    </source>
</evidence>
<dbReference type="PANTHER" id="PTHR43152">
    <property type="entry name" value="UVRABC SYSTEM PROTEIN A"/>
    <property type="match status" value="1"/>
</dbReference>
<evidence type="ECO:0000256" key="16">
    <source>
        <dbReference type="ARBA" id="ARBA00042156"/>
    </source>
</evidence>
<dbReference type="CDD" id="cd03270">
    <property type="entry name" value="ABC_UvrA_I"/>
    <property type="match status" value="1"/>
</dbReference>
<evidence type="ECO:0000256" key="5">
    <source>
        <dbReference type="ARBA" id="ARBA00022741"/>
    </source>
</evidence>
<feature type="domain" description="ABC transporter" evidence="18">
    <location>
        <begin position="389"/>
        <end position="711"/>
    </location>
</feature>
<evidence type="ECO:0000256" key="9">
    <source>
        <dbReference type="ARBA" id="ARBA00022833"/>
    </source>
</evidence>
<keyword evidence="7" id="KW-0228">DNA excision</keyword>
<evidence type="ECO:0000256" key="6">
    <source>
        <dbReference type="ARBA" id="ARBA00022763"/>
    </source>
</evidence>
<keyword evidence="6" id="KW-0227">DNA damage</keyword>
<evidence type="ECO:0000256" key="3">
    <source>
        <dbReference type="ARBA" id="ARBA00022723"/>
    </source>
</evidence>
<feature type="compositionally biased region" description="Basic residues" evidence="17">
    <location>
        <begin position="375"/>
        <end position="385"/>
    </location>
</feature>
<evidence type="ECO:0000259" key="18">
    <source>
        <dbReference type="PROSITE" id="PS50893"/>
    </source>
</evidence>
<evidence type="ECO:0000256" key="7">
    <source>
        <dbReference type="ARBA" id="ARBA00022769"/>
    </source>
</evidence>
<dbReference type="InterPro" id="IPR003593">
    <property type="entry name" value="AAA+_ATPase"/>
</dbReference>
<dbReference type="InterPro" id="IPR003439">
    <property type="entry name" value="ABC_transporter-like_ATP-bd"/>
</dbReference>
<dbReference type="PANTHER" id="PTHR43152:SF3">
    <property type="entry name" value="UVRABC SYSTEM PROTEIN A"/>
    <property type="match status" value="1"/>
</dbReference>
<dbReference type="InterPro" id="IPR017871">
    <property type="entry name" value="ABC_transporter-like_CS"/>
</dbReference>
<keyword evidence="3" id="KW-0479">Metal-binding</keyword>
<evidence type="ECO:0000256" key="11">
    <source>
        <dbReference type="ARBA" id="ARBA00022881"/>
    </source>
</evidence>
<evidence type="ECO:0000256" key="14">
    <source>
        <dbReference type="ARBA" id="ARBA00038000"/>
    </source>
</evidence>
<evidence type="ECO:0000256" key="10">
    <source>
        <dbReference type="ARBA" id="ARBA00022840"/>
    </source>
</evidence>
<evidence type="ECO:0000256" key="17">
    <source>
        <dbReference type="SAM" id="MobiDB-lite"/>
    </source>
</evidence>
<keyword evidence="12" id="KW-0238">DNA-binding</keyword>
<comment type="similarity">
    <text evidence="14">Belongs to the ABC transporter superfamily. UvrA family.</text>
</comment>
<dbReference type="EMBL" id="JAGIOO010000001">
    <property type="protein sequence ID" value="MBP2471275.1"/>
    <property type="molecule type" value="Genomic_DNA"/>
</dbReference>
<dbReference type="Gene3D" id="1.20.1580.10">
    <property type="entry name" value="ABC transporter ATPase like domain"/>
    <property type="match status" value="1"/>
</dbReference>
<evidence type="ECO:0000256" key="2">
    <source>
        <dbReference type="ARBA" id="ARBA00022490"/>
    </source>
</evidence>
<dbReference type="NCBIfam" id="TIGR00630">
    <property type="entry name" value="uvra"/>
    <property type="match status" value="1"/>
</dbReference>
<organism evidence="19 20">
    <name type="scientific">Crossiella equi</name>
    <dbReference type="NCBI Taxonomy" id="130796"/>
    <lineage>
        <taxon>Bacteria</taxon>
        <taxon>Bacillati</taxon>
        <taxon>Actinomycetota</taxon>
        <taxon>Actinomycetes</taxon>
        <taxon>Pseudonocardiales</taxon>
        <taxon>Pseudonocardiaceae</taxon>
        <taxon>Crossiella</taxon>
    </lineage>
</organism>
<dbReference type="Proteomes" id="UP001519363">
    <property type="component" value="Unassembled WGS sequence"/>
</dbReference>
<dbReference type="SUPFAM" id="SSF52540">
    <property type="entry name" value="P-loop containing nucleoside triphosphate hydrolases"/>
    <property type="match status" value="2"/>
</dbReference>
<dbReference type="SMART" id="SM00382">
    <property type="entry name" value="AAA"/>
    <property type="match status" value="2"/>
</dbReference>
<feature type="region of interest" description="Disordered" evidence="17">
    <location>
        <begin position="369"/>
        <end position="392"/>
    </location>
</feature>
<evidence type="ECO:0000256" key="13">
    <source>
        <dbReference type="ARBA" id="ARBA00023204"/>
    </source>
</evidence>
<keyword evidence="5" id="KW-0547">Nucleotide-binding</keyword>
<keyword evidence="20" id="KW-1185">Reference proteome</keyword>
<sequence>MTAVDVLDPANTHLLPDRLSVRGARVHNLRGVDLDLPHRALVVFTGVSGSGKSSLAFDTIYAEAQRRQVQNLSTFTRQFLDEMDKPDLDRLDGLCSAVAVDQRSSATRSPRSTVGTVTEVYDLMRVVWATSGLPHCTVCGQELLPDAGTYVCLDEHPTEVPEMYNRSFSFNLPFGQCPDCEGLGCTGCGFQRLRPAQRLVRLGGRGIAEVSALPAEQALAFFTGLELSDRDRVLLDQALAEITDRLRYLADVGLGYLTLDRPARTLSGGEAQRIRLAGQLGTRLFGLLYVLDEPTAGLHPKDVADLVVTLKALRDRGNILIVVEHDQHLIRAADWVVELGPAAGEHGGRLMFTGTAQELLNNPESVTGAYLSGRRPGHVPARRRRPDPDPDRRLVVRGARANNLAGIDVAFPLGCFTAVSGVSGAGKSTLVDTILYRAAERALGGQAPEPGAHEAVTGLHQVDRVIRVDQTPIGRSGRSTPATYTGILDAVRKLFAATGEARRRGFGPGRFSFNSPGGRCEACAGDGTVRVEMYFLPDVFLTCDGCHGTRYAAETLAVRYRDRTIAEVLDLPVAEAAEFFAGDRAVAASLRTLCEVGLGYLRLGQSATTLSGGEAQRIKLAAELQRRPGKHTLYLLDEPTTGLHAQDVDRMMGVLHRLVAKGHTVIAVSHDLAVVRAADWVVDLGPGGGTGGGRVVAVGTPEQVAAAPSSHTGRYLAGRDS</sequence>
<gene>
    <name evidence="19" type="ORF">JOF53_000147</name>
</gene>
<evidence type="ECO:0000256" key="15">
    <source>
        <dbReference type="ARBA" id="ARBA00039316"/>
    </source>
</evidence>
<dbReference type="Gene3D" id="3.40.50.300">
    <property type="entry name" value="P-loop containing nucleotide triphosphate hydrolases"/>
    <property type="match status" value="2"/>
</dbReference>
<keyword evidence="11" id="KW-0267">Excision nuclease</keyword>
<name>A0ABS5A3X3_9PSEU</name>
<feature type="domain" description="ABC transporter" evidence="18">
    <location>
        <begin position="14"/>
        <end position="372"/>
    </location>
</feature>
<keyword evidence="4" id="KW-0677">Repeat</keyword>
<keyword evidence="13" id="KW-0234">DNA repair</keyword>
<dbReference type="InterPro" id="IPR004602">
    <property type="entry name" value="UvrA"/>
</dbReference>
<dbReference type="PROSITE" id="PS00211">
    <property type="entry name" value="ABC_TRANSPORTER_1"/>
    <property type="match status" value="2"/>
</dbReference>
<dbReference type="InterPro" id="IPR027417">
    <property type="entry name" value="P-loop_NTPase"/>
</dbReference>
<accession>A0ABS5A3X3</accession>
<evidence type="ECO:0000256" key="1">
    <source>
        <dbReference type="ARBA" id="ARBA00004496"/>
    </source>
</evidence>
<keyword evidence="9" id="KW-0862">Zinc</keyword>
<keyword evidence="2" id="KW-0963">Cytoplasm</keyword>
<comment type="caution">
    <text evidence="19">The sequence shown here is derived from an EMBL/GenBank/DDBJ whole genome shotgun (WGS) entry which is preliminary data.</text>
</comment>
<keyword evidence="8" id="KW-0863">Zinc-finger</keyword>
<protein>
    <recommendedName>
        <fullName evidence="15">UvrABC system protein A</fullName>
    </recommendedName>
    <alternativeName>
        <fullName evidence="16">Excinuclease ABC subunit A</fullName>
    </alternativeName>
</protein>
<proteinExistence type="inferred from homology"/>
<reference evidence="19 20" key="1">
    <citation type="submission" date="2021-03" db="EMBL/GenBank/DDBJ databases">
        <title>Sequencing the genomes of 1000 actinobacteria strains.</title>
        <authorList>
            <person name="Klenk H.-P."/>
        </authorList>
    </citation>
    <scope>NUCLEOTIDE SEQUENCE [LARGE SCALE GENOMIC DNA]</scope>
    <source>
        <strain evidence="19 20">DSM 44580</strain>
    </source>
</reference>
<evidence type="ECO:0000256" key="8">
    <source>
        <dbReference type="ARBA" id="ARBA00022771"/>
    </source>
</evidence>
<dbReference type="PROSITE" id="PS50893">
    <property type="entry name" value="ABC_TRANSPORTER_2"/>
    <property type="match status" value="2"/>
</dbReference>
<comment type="subcellular location">
    <subcellularLocation>
        <location evidence="1">Cytoplasm</location>
    </subcellularLocation>
</comment>